<dbReference type="EMBL" id="JAIMJA010000003">
    <property type="protein sequence ID" value="MCE2594088.1"/>
    <property type="molecule type" value="Genomic_DNA"/>
</dbReference>
<dbReference type="InterPro" id="IPR025110">
    <property type="entry name" value="AMP-bd_C"/>
</dbReference>
<feature type="domain" description="AMP-dependent synthetase/ligase" evidence="1">
    <location>
        <begin position="10"/>
        <end position="321"/>
    </location>
</feature>
<dbReference type="Proteomes" id="UP001201273">
    <property type="component" value="Unassembled WGS sequence"/>
</dbReference>
<evidence type="ECO:0000259" key="2">
    <source>
        <dbReference type="Pfam" id="PF13193"/>
    </source>
</evidence>
<dbReference type="Pfam" id="PF00501">
    <property type="entry name" value="AMP-binding"/>
    <property type="match status" value="1"/>
</dbReference>
<dbReference type="InterPro" id="IPR045851">
    <property type="entry name" value="AMP-bd_C_sf"/>
</dbReference>
<dbReference type="PANTHER" id="PTHR43201:SF32">
    <property type="entry name" value="2-SUCCINYLBENZOATE--COA LIGASE, CHLOROPLASTIC_PEROXISOMAL"/>
    <property type="match status" value="1"/>
</dbReference>
<comment type="caution">
    <text evidence="3">The sequence shown here is derived from an EMBL/GenBank/DDBJ whole genome shotgun (WGS) entry which is preliminary data.</text>
</comment>
<dbReference type="Pfam" id="PF13193">
    <property type="entry name" value="AMP-binding_C"/>
    <property type="match status" value="1"/>
</dbReference>
<organism evidence="3 4">
    <name type="scientific">Motilimonas cestriensis</name>
    <dbReference type="NCBI Taxonomy" id="2742685"/>
    <lineage>
        <taxon>Bacteria</taxon>
        <taxon>Pseudomonadati</taxon>
        <taxon>Pseudomonadota</taxon>
        <taxon>Gammaproteobacteria</taxon>
        <taxon>Alteromonadales</taxon>
        <taxon>Alteromonadales genera incertae sedis</taxon>
        <taxon>Motilimonas</taxon>
    </lineage>
</organism>
<keyword evidence="4" id="KW-1185">Reference proteome</keyword>
<dbReference type="InterPro" id="IPR020845">
    <property type="entry name" value="AMP-binding_CS"/>
</dbReference>
<accession>A0ABS8W6B1</accession>
<dbReference type="PANTHER" id="PTHR43201">
    <property type="entry name" value="ACYL-COA SYNTHETASE"/>
    <property type="match status" value="1"/>
</dbReference>
<proteinExistence type="predicted"/>
<evidence type="ECO:0000313" key="4">
    <source>
        <dbReference type="Proteomes" id="UP001201273"/>
    </source>
</evidence>
<feature type="domain" description="AMP-binding enzyme C-terminal" evidence="2">
    <location>
        <begin position="370"/>
        <end position="430"/>
    </location>
</feature>
<reference evidence="3 4" key="1">
    <citation type="journal article" date="2022" name="Environ. Microbiol. Rep.">
        <title>Eco-phylogenetic analyses reveal divergent evolution of vitamin B12 metabolism in the marine bacterial family 'Psychromonadaceae'.</title>
        <authorList>
            <person name="Jin X."/>
            <person name="Yang Y."/>
            <person name="Cao H."/>
            <person name="Gao B."/>
            <person name="Zhao Z."/>
        </authorList>
    </citation>
    <scope>NUCLEOTIDE SEQUENCE [LARGE SCALE GENOMIC DNA]</scope>
    <source>
        <strain evidence="3 4">MKS20</strain>
    </source>
</reference>
<evidence type="ECO:0000313" key="3">
    <source>
        <dbReference type="EMBL" id="MCE2594088.1"/>
    </source>
</evidence>
<dbReference type="Gene3D" id="3.30.300.30">
    <property type="match status" value="1"/>
</dbReference>
<dbReference type="RefSeq" id="WP_233051665.1">
    <property type="nucleotide sequence ID" value="NZ_JAIMJA010000003.1"/>
</dbReference>
<protein>
    <submittedName>
        <fullName evidence="3">AMP-binding protein</fullName>
    </submittedName>
</protein>
<dbReference type="SUPFAM" id="SSF56801">
    <property type="entry name" value="Acetyl-CoA synthetase-like"/>
    <property type="match status" value="1"/>
</dbReference>
<dbReference type="PROSITE" id="PS00455">
    <property type="entry name" value="AMP_BINDING"/>
    <property type="match status" value="1"/>
</dbReference>
<gene>
    <name evidence="3" type="ORF">K6Y31_04595</name>
</gene>
<sequence>MANVITCPIQRHASSQGDAVAIYLSHNGASLSYAKLNSKVSAISLSQVPKGEVLAVIHNDPLTLLTMMFACLRQGIIFCPLNPIFSQQQLQQRCTQAGIRYYYGPSSIALTDVTPIDIHQPTQRAECKLTLAQACTLVFTSGSSGDAKAAQHSLGNHYYSALGSQQLIPFCQQDCWLLSLPLFHIGGIALVFRAFFAGGSIALGTKQIAQDLTHYPVTHASLVPTQVYRLLQQPDMLTHKSLRYVLVGGAALDNELLKQLANGPFKSFASYGLTEMSSQVASVELTPSSQQPLQYQVLPDREVEISKGEIILKGACLFMGYRQLGQLVAVDQRLGFASKDLGAIASRKLCVYGRKDNMFIAGGENVQPEQIEQALLSLPYIKGVIIVPIPDPEFGQVAAAFVDWKNTTQCQQLQQDSKQLLAPWQRPKHLLPWPQWQGLKPDRKALKQQAIAQLITEVEMAKHHSDAKEQ</sequence>
<evidence type="ECO:0000259" key="1">
    <source>
        <dbReference type="Pfam" id="PF00501"/>
    </source>
</evidence>
<dbReference type="InterPro" id="IPR000873">
    <property type="entry name" value="AMP-dep_synth/lig_dom"/>
</dbReference>
<dbReference type="Gene3D" id="3.40.50.12780">
    <property type="entry name" value="N-terminal domain of ligase-like"/>
    <property type="match status" value="1"/>
</dbReference>
<dbReference type="InterPro" id="IPR042099">
    <property type="entry name" value="ANL_N_sf"/>
</dbReference>
<name>A0ABS8W6B1_9GAMM</name>